<protein>
    <submittedName>
        <fullName evidence="2">Uncharacterized protein</fullName>
    </submittedName>
</protein>
<evidence type="ECO:0000313" key="3">
    <source>
        <dbReference type="Proteomes" id="UP001431429"/>
    </source>
</evidence>
<feature type="compositionally biased region" description="Gly residues" evidence="1">
    <location>
        <begin position="1"/>
        <end position="10"/>
    </location>
</feature>
<comment type="caution">
    <text evidence="2">The sequence shown here is derived from an EMBL/GenBank/DDBJ whole genome shotgun (WGS) entry which is preliminary data.</text>
</comment>
<dbReference type="Proteomes" id="UP001431429">
    <property type="component" value="Unassembled WGS sequence"/>
</dbReference>
<dbReference type="EMBL" id="JAMQAW010000007">
    <property type="protein sequence ID" value="MCM2388355.1"/>
    <property type="molecule type" value="Genomic_DNA"/>
</dbReference>
<organism evidence="2 3">
    <name type="scientific">Streptomyces albipurpureus</name>
    <dbReference type="NCBI Taxonomy" id="2897419"/>
    <lineage>
        <taxon>Bacteria</taxon>
        <taxon>Bacillati</taxon>
        <taxon>Actinomycetota</taxon>
        <taxon>Actinomycetes</taxon>
        <taxon>Kitasatosporales</taxon>
        <taxon>Streptomycetaceae</taxon>
        <taxon>Streptomyces</taxon>
    </lineage>
</organism>
<evidence type="ECO:0000256" key="1">
    <source>
        <dbReference type="SAM" id="MobiDB-lite"/>
    </source>
</evidence>
<reference evidence="2" key="1">
    <citation type="submission" date="2022-06" db="EMBL/GenBank/DDBJ databases">
        <title>Genome public.</title>
        <authorList>
            <person name="Sun Q."/>
        </authorList>
    </citation>
    <scope>NUCLEOTIDE SEQUENCE</scope>
    <source>
        <strain evidence="2">CWNU-1</strain>
    </source>
</reference>
<feature type="region of interest" description="Disordered" evidence="1">
    <location>
        <begin position="38"/>
        <end position="60"/>
    </location>
</feature>
<name>A0ABT0UJS5_9ACTN</name>
<evidence type="ECO:0000313" key="2">
    <source>
        <dbReference type="EMBL" id="MCM2388355.1"/>
    </source>
</evidence>
<sequence>MPVLVGGGAGHPTEAGDPKPFDGAEDVVVRLRTAALRGPDDRTGCRLPPPRGGGGDPGSGRAQVDIALATIDIAAVRTIRRARVRRHTLAVALLAAVGVRLA</sequence>
<gene>
    <name evidence="2" type="ORF">NBG84_08590</name>
</gene>
<proteinExistence type="predicted"/>
<dbReference type="RefSeq" id="WP_250918692.1">
    <property type="nucleotide sequence ID" value="NZ_JAMQAW010000007.1"/>
</dbReference>
<feature type="region of interest" description="Disordered" evidence="1">
    <location>
        <begin position="1"/>
        <end position="23"/>
    </location>
</feature>
<accession>A0ABT0UJS5</accession>
<keyword evidence="3" id="KW-1185">Reference proteome</keyword>